<organism evidence="2 3">
    <name type="scientific">Williamsia marianensis</name>
    <dbReference type="NCBI Taxonomy" id="85044"/>
    <lineage>
        <taxon>Bacteria</taxon>
        <taxon>Bacillati</taxon>
        <taxon>Actinomycetota</taxon>
        <taxon>Actinomycetes</taxon>
        <taxon>Mycobacteriales</taxon>
        <taxon>Nocardiaceae</taxon>
        <taxon>Williamsia</taxon>
    </lineage>
</organism>
<dbReference type="Pfam" id="PF01047">
    <property type="entry name" value="MarR"/>
    <property type="match status" value="1"/>
</dbReference>
<comment type="caution">
    <text evidence="2">The sequence shown here is derived from an EMBL/GenBank/DDBJ whole genome shotgun (WGS) entry which is preliminary data.</text>
</comment>
<dbReference type="SUPFAM" id="SSF46785">
    <property type="entry name" value="Winged helix' DNA-binding domain"/>
    <property type="match status" value="1"/>
</dbReference>
<sequence length="198" mass="23067">MRHFYGDRFLTSENVRRVTVLVRGNLCFTLLIGDREWTMTKDDVPWLDEAEQVAWRSFMDGSQRLFDAINDALITASGLTFADYRILVLLSEHDHMRMSDLADGALATKSTISRRVDRLVEAGFIERMAKDQERDLRNRECRITDLGREKLHEAAKGHVLAVRTYLLDHLDDHERDAMATTFAKVDTWLRENERLRVK</sequence>
<proteinExistence type="predicted"/>
<dbReference type="CDD" id="cd00090">
    <property type="entry name" value="HTH_ARSR"/>
    <property type="match status" value="1"/>
</dbReference>
<dbReference type="PANTHER" id="PTHR33164:SF99">
    <property type="entry name" value="MARR FAMILY REGULATORY PROTEIN"/>
    <property type="match status" value="1"/>
</dbReference>
<dbReference type="PROSITE" id="PS50995">
    <property type="entry name" value="HTH_MARR_2"/>
    <property type="match status" value="1"/>
</dbReference>
<name>A0A2G3PML4_WILMA</name>
<accession>A0A2G3PML4</accession>
<dbReference type="InterPro" id="IPR036388">
    <property type="entry name" value="WH-like_DNA-bd_sf"/>
</dbReference>
<dbReference type="PANTHER" id="PTHR33164">
    <property type="entry name" value="TRANSCRIPTIONAL REGULATOR, MARR FAMILY"/>
    <property type="match status" value="1"/>
</dbReference>
<dbReference type="GO" id="GO:0003700">
    <property type="term" value="F:DNA-binding transcription factor activity"/>
    <property type="evidence" value="ECO:0007669"/>
    <property type="project" value="InterPro"/>
</dbReference>
<dbReference type="GO" id="GO:0006950">
    <property type="term" value="P:response to stress"/>
    <property type="evidence" value="ECO:0007669"/>
    <property type="project" value="TreeGrafter"/>
</dbReference>
<dbReference type="SMART" id="SM00347">
    <property type="entry name" value="HTH_MARR"/>
    <property type="match status" value="1"/>
</dbReference>
<reference evidence="2 3" key="1">
    <citation type="submission" date="2017-10" db="EMBL/GenBank/DDBJ databases">
        <title>The draft genome sequence of Williamsia sp. BULT 1.1 isolated from the semi-arid grassland soils from South Africa.</title>
        <authorList>
            <person name="Kabwe M.H."/>
            <person name="Govender N."/>
            <person name="Mutseka Lunga P."/>
            <person name="Vikram S."/>
            <person name="Makhalanyane T.P."/>
        </authorList>
    </citation>
    <scope>NUCLEOTIDE SEQUENCE [LARGE SCALE GENOMIC DNA]</scope>
    <source>
        <strain evidence="2 3">BULT 1.1</strain>
    </source>
</reference>
<dbReference type="EMBL" id="PEBD01000008">
    <property type="protein sequence ID" value="PHV67034.1"/>
    <property type="molecule type" value="Genomic_DNA"/>
</dbReference>
<dbReference type="Gene3D" id="1.10.10.10">
    <property type="entry name" value="Winged helix-like DNA-binding domain superfamily/Winged helix DNA-binding domain"/>
    <property type="match status" value="1"/>
</dbReference>
<dbReference type="AlphaFoldDB" id="A0A2G3PML4"/>
<dbReference type="InterPro" id="IPR039422">
    <property type="entry name" value="MarR/SlyA-like"/>
</dbReference>
<dbReference type="RefSeq" id="WP_099383028.1">
    <property type="nucleotide sequence ID" value="NZ_PEBD01000008.1"/>
</dbReference>
<evidence type="ECO:0000259" key="1">
    <source>
        <dbReference type="PROSITE" id="PS50995"/>
    </source>
</evidence>
<protein>
    <submittedName>
        <fullName evidence="2">MarR family transcriptional regulator</fullName>
    </submittedName>
</protein>
<dbReference type="Proteomes" id="UP000225108">
    <property type="component" value="Unassembled WGS sequence"/>
</dbReference>
<evidence type="ECO:0000313" key="3">
    <source>
        <dbReference type="Proteomes" id="UP000225108"/>
    </source>
</evidence>
<dbReference type="InterPro" id="IPR036390">
    <property type="entry name" value="WH_DNA-bd_sf"/>
</dbReference>
<dbReference type="InterPro" id="IPR011991">
    <property type="entry name" value="ArsR-like_HTH"/>
</dbReference>
<evidence type="ECO:0000313" key="2">
    <source>
        <dbReference type="EMBL" id="PHV67034.1"/>
    </source>
</evidence>
<dbReference type="InterPro" id="IPR000835">
    <property type="entry name" value="HTH_MarR-typ"/>
</dbReference>
<gene>
    <name evidence="2" type="ORF">CSW57_12495</name>
</gene>
<feature type="domain" description="HTH marR-type" evidence="1">
    <location>
        <begin position="51"/>
        <end position="187"/>
    </location>
</feature>